<reference evidence="1 2" key="1">
    <citation type="journal article" date="2011" name="Cell">
        <title>The monarch butterfly genome yields insights into long-distance migration.</title>
        <authorList>
            <person name="Zhan S."/>
            <person name="Merlin C."/>
            <person name="Boore J.L."/>
            <person name="Reppert S.M."/>
        </authorList>
    </citation>
    <scope>NUCLEOTIDE SEQUENCE [LARGE SCALE GENOMIC DNA]</scope>
    <source>
        <strain evidence="1">F-2</strain>
    </source>
</reference>
<keyword evidence="2" id="KW-1185">Reference proteome</keyword>
<sequence length="159" mass="17909">MWEFINFSVFKHSRTALCISIRRYNGHRTAERVKNNSAGEPTGIRGHTGHTAPLCHMRLFTIGFDRAGPSGVRLPDRANTHSGLTARNYLFWKLTTNAPIHVLGVAAAAAAAAERRLPPSRSRPCIPIVSLYEHCPLNTRRTRYLPLIPYGIHTFIYFE</sequence>
<name>A0A212F0I5_DANPL</name>
<dbReference type="InParanoid" id="A0A212F0I5"/>
<dbReference type="EMBL" id="AGBW02011073">
    <property type="protein sequence ID" value="OWR47265.1"/>
    <property type="molecule type" value="Genomic_DNA"/>
</dbReference>
<organism evidence="1 2">
    <name type="scientific">Danaus plexippus plexippus</name>
    <dbReference type="NCBI Taxonomy" id="278856"/>
    <lineage>
        <taxon>Eukaryota</taxon>
        <taxon>Metazoa</taxon>
        <taxon>Ecdysozoa</taxon>
        <taxon>Arthropoda</taxon>
        <taxon>Hexapoda</taxon>
        <taxon>Insecta</taxon>
        <taxon>Pterygota</taxon>
        <taxon>Neoptera</taxon>
        <taxon>Endopterygota</taxon>
        <taxon>Lepidoptera</taxon>
        <taxon>Glossata</taxon>
        <taxon>Ditrysia</taxon>
        <taxon>Papilionoidea</taxon>
        <taxon>Nymphalidae</taxon>
        <taxon>Danainae</taxon>
        <taxon>Danaini</taxon>
        <taxon>Danaina</taxon>
        <taxon>Danaus</taxon>
        <taxon>Danaus</taxon>
    </lineage>
</organism>
<dbReference type="KEGG" id="dpl:KGM_207553"/>
<proteinExistence type="predicted"/>
<dbReference type="Proteomes" id="UP000007151">
    <property type="component" value="Unassembled WGS sequence"/>
</dbReference>
<dbReference type="AlphaFoldDB" id="A0A212F0I5"/>
<gene>
    <name evidence="1" type="ORF">KGM_207553</name>
</gene>
<protein>
    <submittedName>
        <fullName evidence="1">Uncharacterized protein</fullName>
    </submittedName>
</protein>
<evidence type="ECO:0000313" key="1">
    <source>
        <dbReference type="EMBL" id="OWR47265.1"/>
    </source>
</evidence>
<comment type="caution">
    <text evidence="1">The sequence shown here is derived from an EMBL/GenBank/DDBJ whole genome shotgun (WGS) entry which is preliminary data.</text>
</comment>
<accession>A0A212F0I5</accession>
<evidence type="ECO:0000313" key="2">
    <source>
        <dbReference type="Proteomes" id="UP000007151"/>
    </source>
</evidence>